<keyword evidence="4 9" id="KW-0808">Transferase</keyword>
<name>L8K0G8_9BACT</name>
<dbReference type="GO" id="GO:0005524">
    <property type="term" value="F:ATP binding"/>
    <property type="evidence" value="ECO:0007669"/>
    <property type="project" value="UniProtKB-KW"/>
</dbReference>
<keyword evidence="6 9" id="KW-0418">Kinase</keyword>
<dbReference type="PANTHER" id="PTHR43442">
    <property type="entry name" value="GLUCONOKINASE-RELATED"/>
    <property type="match status" value="1"/>
</dbReference>
<comment type="pathway">
    <text evidence="1">Carbohydrate acid metabolism.</text>
</comment>
<comment type="catalytic activity">
    <reaction evidence="8 9">
        <text>D-gluconate + ATP = 6-phospho-D-gluconate + ADP + H(+)</text>
        <dbReference type="Rhea" id="RHEA:19433"/>
        <dbReference type="ChEBI" id="CHEBI:15378"/>
        <dbReference type="ChEBI" id="CHEBI:18391"/>
        <dbReference type="ChEBI" id="CHEBI:30616"/>
        <dbReference type="ChEBI" id="CHEBI:58759"/>
        <dbReference type="ChEBI" id="CHEBI:456216"/>
        <dbReference type="EC" id="2.7.1.12"/>
    </reaction>
</comment>
<dbReference type="NCBIfam" id="TIGR01313">
    <property type="entry name" value="therm_gnt_kin"/>
    <property type="match status" value="1"/>
</dbReference>
<evidence type="ECO:0000256" key="7">
    <source>
        <dbReference type="ARBA" id="ARBA00022840"/>
    </source>
</evidence>
<evidence type="ECO:0000256" key="2">
    <source>
        <dbReference type="ARBA" id="ARBA00008420"/>
    </source>
</evidence>
<keyword evidence="11" id="KW-1185">Reference proteome</keyword>
<gene>
    <name evidence="10" type="ORF">C900_04281</name>
</gene>
<comment type="similarity">
    <text evidence="2 9">Belongs to the gluconokinase GntK/GntV family.</text>
</comment>
<evidence type="ECO:0000256" key="6">
    <source>
        <dbReference type="ARBA" id="ARBA00022777"/>
    </source>
</evidence>
<dbReference type="SUPFAM" id="SSF52540">
    <property type="entry name" value="P-loop containing nucleoside triphosphate hydrolases"/>
    <property type="match status" value="1"/>
</dbReference>
<evidence type="ECO:0000256" key="1">
    <source>
        <dbReference type="ARBA" id="ARBA00004761"/>
    </source>
</evidence>
<comment type="caution">
    <text evidence="10">The sequence shown here is derived from an EMBL/GenBank/DDBJ whole genome shotgun (WGS) entry which is preliminary data.</text>
</comment>
<evidence type="ECO:0000256" key="8">
    <source>
        <dbReference type="ARBA" id="ARBA00048090"/>
    </source>
</evidence>
<evidence type="ECO:0000256" key="4">
    <source>
        <dbReference type="ARBA" id="ARBA00022679"/>
    </source>
</evidence>
<dbReference type="GO" id="GO:0005975">
    <property type="term" value="P:carbohydrate metabolic process"/>
    <property type="evidence" value="ECO:0007669"/>
    <property type="project" value="InterPro"/>
</dbReference>
<evidence type="ECO:0000313" key="11">
    <source>
        <dbReference type="Proteomes" id="UP000011135"/>
    </source>
</evidence>
<protein>
    <recommendedName>
        <fullName evidence="3 9">Gluconokinase</fullName>
        <ecNumber evidence="3 9">2.7.1.12</ecNumber>
    </recommendedName>
</protein>
<dbReference type="GO" id="GO:0005737">
    <property type="term" value="C:cytoplasm"/>
    <property type="evidence" value="ECO:0007669"/>
    <property type="project" value="TreeGrafter"/>
</dbReference>
<dbReference type="GO" id="GO:0046316">
    <property type="term" value="F:gluconokinase activity"/>
    <property type="evidence" value="ECO:0007669"/>
    <property type="project" value="UniProtKB-EC"/>
</dbReference>
<dbReference type="CDD" id="cd02021">
    <property type="entry name" value="GntK"/>
    <property type="match status" value="1"/>
</dbReference>
<dbReference type="Gene3D" id="3.40.50.300">
    <property type="entry name" value="P-loop containing nucleotide triphosphate hydrolases"/>
    <property type="match status" value="1"/>
</dbReference>
<dbReference type="Proteomes" id="UP000011135">
    <property type="component" value="Unassembled WGS sequence"/>
</dbReference>
<dbReference type="InterPro" id="IPR031322">
    <property type="entry name" value="Shikimate/glucono_kinase"/>
</dbReference>
<dbReference type="InterPro" id="IPR006001">
    <property type="entry name" value="Therm_gnt_kin"/>
</dbReference>
<keyword evidence="5 9" id="KW-0547">Nucleotide-binding</keyword>
<dbReference type="EMBL" id="AMZN01000006">
    <property type="protein sequence ID" value="ELR73429.1"/>
    <property type="molecule type" value="Genomic_DNA"/>
</dbReference>
<dbReference type="STRING" id="1237149.C900_04281"/>
<dbReference type="EC" id="2.7.1.12" evidence="3 9"/>
<organism evidence="10 11">
    <name type="scientific">Fulvivirga imtechensis AK7</name>
    <dbReference type="NCBI Taxonomy" id="1237149"/>
    <lineage>
        <taxon>Bacteria</taxon>
        <taxon>Pseudomonadati</taxon>
        <taxon>Bacteroidota</taxon>
        <taxon>Cytophagia</taxon>
        <taxon>Cytophagales</taxon>
        <taxon>Fulvivirgaceae</taxon>
        <taxon>Fulvivirga</taxon>
    </lineage>
</organism>
<dbReference type="InterPro" id="IPR027417">
    <property type="entry name" value="P-loop_NTPase"/>
</dbReference>
<dbReference type="RefSeq" id="WP_009578010.1">
    <property type="nucleotide sequence ID" value="NZ_AMZN01000006.1"/>
</dbReference>
<dbReference type="PANTHER" id="PTHR43442:SF3">
    <property type="entry name" value="GLUCONOKINASE-RELATED"/>
    <property type="match status" value="1"/>
</dbReference>
<evidence type="ECO:0000256" key="9">
    <source>
        <dbReference type="RuleBase" id="RU363066"/>
    </source>
</evidence>
<keyword evidence="7 9" id="KW-0067">ATP-binding</keyword>
<proteinExistence type="inferred from homology"/>
<evidence type="ECO:0000313" key="10">
    <source>
        <dbReference type="EMBL" id="ELR73429.1"/>
    </source>
</evidence>
<dbReference type="AlphaFoldDB" id="L8K0G8"/>
<sequence length="164" mass="18870">MHIYIIIGPSGVGKTTIGTLLSRRLNLPFYDADDFHPENNINKMKAGIPLCDEDRFPWLNTLSDSIKKWHTGTGAVVACSALKEKYRRQLMSIPDKYTTWIYLRGNESLIRGRLANRKRHFFNKELLSSQYSELEVPEYGCHIDVNKGPQDVVDEILECINKKK</sequence>
<evidence type="ECO:0000256" key="5">
    <source>
        <dbReference type="ARBA" id="ARBA00022741"/>
    </source>
</evidence>
<accession>L8K0G8</accession>
<evidence type="ECO:0000256" key="3">
    <source>
        <dbReference type="ARBA" id="ARBA00012054"/>
    </source>
</evidence>
<reference evidence="10 11" key="1">
    <citation type="submission" date="2012-12" db="EMBL/GenBank/DDBJ databases">
        <title>Genome assembly of Fulvivirga imtechensis AK7.</title>
        <authorList>
            <person name="Nupur N."/>
            <person name="Khatri I."/>
            <person name="Kumar R."/>
            <person name="Subramanian S."/>
            <person name="Pinnaka A."/>
        </authorList>
    </citation>
    <scope>NUCLEOTIDE SEQUENCE [LARGE SCALE GENOMIC DNA]</scope>
    <source>
        <strain evidence="10 11">AK7</strain>
    </source>
</reference>
<dbReference type="eggNOG" id="COG3265">
    <property type="taxonomic scope" value="Bacteria"/>
</dbReference>
<dbReference type="Pfam" id="PF01202">
    <property type="entry name" value="SKI"/>
    <property type="match status" value="1"/>
</dbReference>